<dbReference type="Proteomes" id="UP001375240">
    <property type="component" value="Unassembled WGS sequence"/>
</dbReference>
<dbReference type="Pfam" id="PF01928">
    <property type="entry name" value="CYTH"/>
    <property type="match status" value="1"/>
</dbReference>
<dbReference type="InterPro" id="IPR033469">
    <property type="entry name" value="CYTH-like_dom_sf"/>
</dbReference>
<dbReference type="PANTHER" id="PTHR14586">
    <property type="entry name" value="THIAMINE-TRIPHOSPHATASE"/>
    <property type="match status" value="1"/>
</dbReference>
<accession>A0AAV9UTW6</accession>
<sequence>MNHVYEVERKFLFTFANATKFHFNKGAPPFASLVFNGLRTQHDCYYDTESYELDKHNIWARLRNGNWQIKRLKSGIHEKATYEEFEGYQSLINLMRHSGLKEWKDLNAGDTILQKIADFKTERKSYTVNDKFKVVLDSTNFGHEVGEVELKGVNYERCGREVDEFMAEHQWFFDRAGPVKGKLKAYWEIFPRK</sequence>
<dbReference type="GO" id="GO:0042357">
    <property type="term" value="P:thiamine diphosphate metabolic process"/>
    <property type="evidence" value="ECO:0007669"/>
    <property type="project" value="TreeGrafter"/>
</dbReference>
<evidence type="ECO:0000313" key="3">
    <source>
        <dbReference type="Proteomes" id="UP001375240"/>
    </source>
</evidence>
<dbReference type="InterPro" id="IPR023577">
    <property type="entry name" value="CYTH_domain"/>
</dbReference>
<proteinExistence type="predicted"/>
<dbReference type="AlphaFoldDB" id="A0AAV9UTW6"/>
<evidence type="ECO:0000259" key="1">
    <source>
        <dbReference type="Pfam" id="PF01928"/>
    </source>
</evidence>
<dbReference type="GO" id="GO:0050333">
    <property type="term" value="F:thiamine triphosphate phosphatase activity"/>
    <property type="evidence" value="ECO:0007669"/>
    <property type="project" value="InterPro"/>
</dbReference>
<dbReference type="InterPro" id="IPR039582">
    <property type="entry name" value="THTPA"/>
</dbReference>
<feature type="domain" description="CYTH" evidence="1">
    <location>
        <begin position="5"/>
        <end position="157"/>
    </location>
</feature>
<organism evidence="2 3">
    <name type="scientific">Orbilia brochopaga</name>
    <dbReference type="NCBI Taxonomy" id="3140254"/>
    <lineage>
        <taxon>Eukaryota</taxon>
        <taxon>Fungi</taxon>
        <taxon>Dikarya</taxon>
        <taxon>Ascomycota</taxon>
        <taxon>Pezizomycotina</taxon>
        <taxon>Orbiliomycetes</taxon>
        <taxon>Orbiliales</taxon>
        <taxon>Orbiliaceae</taxon>
        <taxon>Orbilia</taxon>
    </lineage>
</organism>
<protein>
    <recommendedName>
        <fullName evidence="1">CYTH domain-containing protein</fullName>
    </recommendedName>
</protein>
<dbReference type="GO" id="GO:0000287">
    <property type="term" value="F:magnesium ion binding"/>
    <property type="evidence" value="ECO:0007669"/>
    <property type="project" value="TreeGrafter"/>
</dbReference>
<name>A0AAV9UTW6_9PEZI</name>
<reference evidence="2 3" key="1">
    <citation type="submission" date="2019-10" db="EMBL/GenBank/DDBJ databases">
        <authorList>
            <person name="Palmer J.M."/>
        </authorList>
    </citation>
    <scope>NUCLEOTIDE SEQUENCE [LARGE SCALE GENOMIC DNA]</scope>
    <source>
        <strain evidence="2 3">TWF696</strain>
    </source>
</reference>
<evidence type="ECO:0000313" key="2">
    <source>
        <dbReference type="EMBL" id="KAK6346548.1"/>
    </source>
</evidence>
<gene>
    <name evidence="2" type="ORF">TWF696_006672</name>
</gene>
<comment type="caution">
    <text evidence="2">The sequence shown here is derived from an EMBL/GenBank/DDBJ whole genome shotgun (WGS) entry which is preliminary data.</text>
</comment>
<dbReference type="SUPFAM" id="SSF55154">
    <property type="entry name" value="CYTH-like phosphatases"/>
    <property type="match status" value="1"/>
</dbReference>
<dbReference type="Gene3D" id="2.40.320.10">
    <property type="entry name" value="Hypothetical Protein Pfu-838710-001"/>
    <property type="match status" value="1"/>
</dbReference>
<keyword evidence="3" id="KW-1185">Reference proteome</keyword>
<dbReference type="PANTHER" id="PTHR14586:SF1">
    <property type="entry name" value="THIAMINE-TRIPHOSPHATASE"/>
    <property type="match status" value="1"/>
</dbReference>
<dbReference type="EMBL" id="JAVHNQ010000005">
    <property type="protein sequence ID" value="KAK6346548.1"/>
    <property type="molecule type" value="Genomic_DNA"/>
</dbReference>